<dbReference type="SUPFAM" id="SSF48179">
    <property type="entry name" value="6-phosphogluconate dehydrogenase C-terminal domain-like"/>
    <property type="match status" value="1"/>
</dbReference>
<keyword evidence="3" id="KW-0521">NADP</keyword>
<evidence type="ECO:0000256" key="1">
    <source>
        <dbReference type="ARBA" id="ARBA00007870"/>
    </source>
</evidence>
<dbReference type="InterPro" id="IPR008927">
    <property type="entry name" value="6-PGluconate_DH-like_C_sf"/>
</dbReference>
<gene>
    <name evidence="8" type="ORF">QBC40DRAFT_279440</name>
</gene>
<dbReference type="GO" id="GO:0008677">
    <property type="term" value="F:2-dehydropantoate 2-reductase activity"/>
    <property type="evidence" value="ECO:0007669"/>
    <property type="project" value="UniProtKB-EC"/>
</dbReference>
<dbReference type="SUPFAM" id="SSF51735">
    <property type="entry name" value="NAD(P)-binding Rossmann-fold domains"/>
    <property type="match status" value="1"/>
</dbReference>
<dbReference type="Pfam" id="PF08546">
    <property type="entry name" value="ApbA_C"/>
    <property type="match status" value="1"/>
</dbReference>
<dbReference type="PANTHER" id="PTHR43765:SF2">
    <property type="entry name" value="2-DEHYDROPANTOATE 2-REDUCTASE"/>
    <property type="match status" value="1"/>
</dbReference>
<sequence length="371" mass="41419">MSNPTIYILGAGNIGKYVAHSLAKHVQCPVTLIFRQEDSYQKFIDNGSQVTQWINRKRQDTRAGFGAEYIGRYQRLNRPEPISNLIVSTKGQQTLAPMSALAPRLDRNSTVLLLQNGMGVQEELNSQIISFRSPENRPSYWTGICSAGVFGRGDPTQPVCPFTFEMAGDGPLKIGPSSGSEEIDKSHPLCKALVKACGTLKTYVLDHDKIKLSQMRKLAMNAVINPLTALHRCPNGSLRSLERFRALPDQPVTALTAEYRPSSLVAEIGPVLRAALNLPSGDAKHDRAWSDQQLLRDALRLADNTAKNRSSMLQDVEAGRETEIDYISGWIIKKARELGLKCPRGTQNLYHYIKYRKWEKGEELMRIGTRI</sequence>
<feature type="domain" description="Ketopantoate reductase C-terminal" evidence="7">
    <location>
        <begin position="210"/>
        <end position="344"/>
    </location>
</feature>
<dbReference type="AlphaFoldDB" id="A0AAN7AXC1"/>
<evidence type="ECO:0000259" key="7">
    <source>
        <dbReference type="Pfam" id="PF08546"/>
    </source>
</evidence>
<evidence type="ECO:0000259" key="6">
    <source>
        <dbReference type="Pfam" id="PF02558"/>
    </source>
</evidence>
<evidence type="ECO:0000256" key="2">
    <source>
        <dbReference type="ARBA" id="ARBA00013014"/>
    </source>
</evidence>
<organism evidence="8 9">
    <name type="scientific">Triangularia verruculosa</name>
    <dbReference type="NCBI Taxonomy" id="2587418"/>
    <lineage>
        <taxon>Eukaryota</taxon>
        <taxon>Fungi</taxon>
        <taxon>Dikarya</taxon>
        <taxon>Ascomycota</taxon>
        <taxon>Pezizomycotina</taxon>
        <taxon>Sordariomycetes</taxon>
        <taxon>Sordariomycetidae</taxon>
        <taxon>Sordariales</taxon>
        <taxon>Podosporaceae</taxon>
        <taxon>Triangularia</taxon>
    </lineage>
</organism>
<dbReference type="InterPro" id="IPR013328">
    <property type="entry name" value="6PGD_dom2"/>
</dbReference>
<evidence type="ECO:0000256" key="3">
    <source>
        <dbReference type="ARBA" id="ARBA00022857"/>
    </source>
</evidence>
<reference evidence="8" key="1">
    <citation type="journal article" date="2023" name="Mol. Phylogenet. Evol.">
        <title>Genome-scale phylogeny and comparative genomics of the fungal order Sordariales.</title>
        <authorList>
            <person name="Hensen N."/>
            <person name="Bonometti L."/>
            <person name="Westerberg I."/>
            <person name="Brannstrom I.O."/>
            <person name="Guillou S."/>
            <person name="Cros-Aarteil S."/>
            <person name="Calhoun S."/>
            <person name="Haridas S."/>
            <person name="Kuo A."/>
            <person name="Mondo S."/>
            <person name="Pangilinan J."/>
            <person name="Riley R."/>
            <person name="LaButti K."/>
            <person name="Andreopoulos B."/>
            <person name="Lipzen A."/>
            <person name="Chen C."/>
            <person name="Yan M."/>
            <person name="Daum C."/>
            <person name="Ng V."/>
            <person name="Clum A."/>
            <person name="Steindorff A."/>
            <person name="Ohm R.A."/>
            <person name="Martin F."/>
            <person name="Silar P."/>
            <person name="Natvig D.O."/>
            <person name="Lalanne C."/>
            <person name="Gautier V."/>
            <person name="Ament-Velasquez S.L."/>
            <person name="Kruys A."/>
            <person name="Hutchinson M.I."/>
            <person name="Powell A.J."/>
            <person name="Barry K."/>
            <person name="Miller A.N."/>
            <person name="Grigoriev I.V."/>
            <person name="Debuchy R."/>
            <person name="Gladieux P."/>
            <person name="Hiltunen Thoren M."/>
            <person name="Johannesson H."/>
        </authorList>
    </citation>
    <scope>NUCLEOTIDE SEQUENCE</scope>
    <source>
        <strain evidence="8">CBS 315.58</strain>
    </source>
</reference>
<dbReference type="InterPro" id="IPR013752">
    <property type="entry name" value="KPA_reductase"/>
</dbReference>
<keyword evidence="9" id="KW-1185">Reference proteome</keyword>
<dbReference type="InterPro" id="IPR050838">
    <property type="entry name" value="Ketopantoate_reductase"/>
</dbReference>
<protein>
    <recommendedName>
        <fullName evidence="2">2-dehydropantoate 2-reductase</fullName>
        <ecNumber evidence="2">1.1.1.169</ecNumber>
    </recommendedName>
    <alternativeName>
        <fullName evidence="5">Ketopantoate reductase</fullName>
    </alternativeName>
</protein>
<dbReference type="Gene3D" id="1.10.1040.10">
    <property type="entry name" value="N-(1-d-carboxylethyl)-l-norvaline Dehydrogenase, domain 2"/>
    <property type="match status" value="1"/>
</dbReference>
<comment type="similarity">
    <text evidence="1">Belongs to the ketopantoate reductase family.</text>
</comment>
<evidence type="ECO:0000256" key="4">
    <source>
        <dbReference type="ARBA" id="ARBA00023002"/>
    </source>
</evidence>
<dbReference type="GO" id="GO:0015940">
    <property type="term" value="P:pantothenate biosynthetic process"/>
    <property type="evidence" value="ECO:0007669"/>
    <property type="project" value="InterPro"/>
</dbReference>
<dbReference type="Proteomes" id="UP001303160">
    <property type="component" value="Unassembled WGS sequence"/>
</dbReference>
<dbReference type="InterPro" id="IPR003710">
    <property type="entry name" value="ApbA"/>
</dbReference>
<evidence type="ECO:0000313" key="8">
    <source>
        <dbReference type="EMBL" id="KAK4200785.1"/>
    </source>
</evidence>
<keyword evidence="4" id="KW-0560">Oxidoreductase</keyword>
<dbReference type="InterPro" id="IPR013332">
    <property type="entry name" value="KPR_N"/>
</dbReference>
<dbReference type="NCBIfam" id="TIGR00745">
    <property type="entry name" value="apbA_panE"/>
    <property type="match status" value="1"/>
</dbReference>
<dbReference type="InterPro" id="IPR036291">
    <property type="entry name" value="NAD(P)-bd_dom_sf"/>
</dbReference>
<dbReference type="GO" id="GO:0050661">
    <property type="term" value="F:NADP binding"/>
    <property type="evidence" value="ECO:0007669"/>
    <property type="project" value="TreeGrafter"/>
</dbReference>
<dbReference type="EMBL" id="MU863915">
    <property type="protein sequence ID" value="KAK4200785.1"/>
    <property type="molecule type" value="Genomic_DNA"/>
</dbReference>
<accession>A0AAN7AXC1</accession>
<feature type="domain" description="Ketopantoate reductase N-terminal" evidence="6">
    <location>
        <begin position="6"/>
        <end position="177"/>
    </location>
</feature>
<dbReference type="Pfam" id="PF02558">
    <property type="entry name" value="ApbA"/>
    <property type="match status" value="1"/>
</dbReference>
<dbReference type="PANTHER" id="PTHR43765">
    <property type="entry name" value="2-DEHYDROPANTOATE 2-REDUCTASE-RELATED"/>
    <property type="match status" value="1"/>
</dbReference>
<name>A0AAN7AXC1_9PEZI</name>
<evidence type="ECO:0000256" key="5">
    <source>
        <dbReference type="ARBA" id="ARBA00032024"/>
    </source>
</evidence>
<proteinExistence type="inferred from homology"/>
<reference evidence="8" key="2">
    <citation type="submission" date="2023-05" db="EMBL/GenBank/DDBJ databases">
        <authorList>
            <consortium name="Lawrence Berkeley National Laboratory"/>
            <person name="Steindorff A."/>
            <person name="Hensen N."/>
            <person name="Bonometti L."/>
            <person name="Westerberg I."/>
            <person name="Brannstrom I.O."/>
            <person name="Guillou S."/>
            <person name="Cros-Aarteil S."/>
            <person name="Calhoun S."/>
            <person name="Haridas S."/>
            <person name="Kuo A."/>
            <person name="Mondo S."/>
            <person name="Pangilinan J."/>
            <person name="Riley R."/>
            <person name="Labutti K."/>
            <person name="Andreopoulos B."/>
            <person name="Lipzen A."/>
            <person name="Chen C."/>
            <person name="Yanf M."/>
            <person name="Daum C."/>
            <person name="Ng V."/>
            <person name="Clum A."/>
            <person name="Ohm R."/>
            <person name="Martin F."/>
            <person name="Silar P."/>
            <person name="Natvig D."/>
            <person name="Lalanne C."/>
            <person name="Gautier V."/>
            <person name="Ament-Velasquez S.L."/>
            <person name="Kruys A."/>
            <person name="Hutchinson M.I."/>
            <person name="Powell A.J."/>
            <person name="Barry K."/>
            <person name="Miller A.N."/>
            <person name="Grigoriev I.V."/>
            <person name="Debuchy R."/>
            <person name="Gladieux P."/>
            <person name="Thoren M.H."/>
            <person name="Johannesson H."/>
        </authorList>
    </citation>
    <scope>NUCLEOTIDE SEQUENCE</scope>
    <source>
        <strain evidence="8">CBS 315.58</strain>
    </source>
</reference>
<comment type="caution">
    <text evidence="8">The sequence shown here is derived from an EMBL/GenBank/DDBJ whole genome shotgun (WGS) entry which is preliminary data.</text>
</comment>
<dbReference type="Gene3D" id="3.40.50.720">
    <property type="entry name" value="NAD(P)-binding Rossmann-like Domain"/>
    <property type="match status" value="1"/>
</dbReference>
<evidence type="ECO:0000313" key="9">
    <source>
        <dbReference type="Proteomes" id="UP001303160"/>
    </source>
</evidence>
<dbReference type="EC" id="1.1.1.169" evidence="2"/>
<dbReference type="GO" id="GO:0005739">
    <property type="term" value="C:mitochondrion"/>
    <property type="evidence" value="ECO:0007669"/>
    <property type="project" value="TreeGrafter"/>
</dbReference>